<dbReference type="Proteomes" id="UP001602245">
    <property type="component" value="Unassembled WGS sequence"/>
</dbReference>
<sequence length="62" mass="6374">MIHDVLADEGTGYARREHIAAGGLAKASDIDLWLSTRGGALVVERLAGPAVRDAAAKFAANG</sequence>
<evidence type="ECO:0000313" key="2">
    <source>
        <dbReference type="Proteomes" id="UP001602245"/>
    </source>
</evidence>
<keyword evidence="2" id="KW-1185">Reference proteome</keyword>
<protein>
    <submittedName>
        <fullName evidence="1">Uncharacterized protein</fullName>
    </submittedName>
</protein>
<evidence type="ECO:0000313" key="1">
    <source>
        <dbReference type="EMBL" id="MFF5294871.1"/>
    </source>
</evidence>
<name>A0ABW6WRM4_9ACTN</name>
<accession>A0ABW6WRM4</accession>
<reference evidence="1 2" key="1">
    <citation type="submission" date="2024-10" db="EMBL/GenBank/DDBJ databases">
        <title>The Natural Products Discovery Center: Release of the First 8490 Sequenced Strains for Exploring Actinobacteria Biosynthetic Diversity.</title>
        <authorList>
            <person name="Kalkreuter E."/>
            <person name="Kautsar S.A."/>
            <person name="Yang D."/>
            <person name="Bader C.D."/>
            <person name="Teijaro C.N."/>
            <person name="Fluegel L."/>
            <person name="Davis C.M."/>
            <person name="Simpson J.R."/>
            <person name="Lauterbach L."/>
            <person name="Steele A.D."/>
            <person name="Gui C."/>
            <person name="Meng S."/>
            <person name="Li G."/>
            <person name="Viehrig K."/>
            <person name="Ye F."/>
            <person name="Su P."/>
            <person name="Kiefer A.F."/>
            <person name="Nichols A."/>
            <person name="Cepeda A.J."/>
            <person name="Yan W."/>
            <person name="Fan B."/>
            <person name="Jiang Y."/>
            <person name="Adhikari A."/>
            <person name="Zheng C.-J."/>
            <person name="Schuster L."/>
            <person name="Cowan T.M."/>
            <person name="Smanski M.J."/>
            <person name="Chevrette M.G."/>
            <person name="De Carvalho L.P.S."/>
            <person name="Shen B."/>
        </authorList>
    </citation>
    <scope>NUCLEOTIDE SEQUENCE [LARGE SCALE GENOMIC DNA]</scope>
    <source>
        <strain evidence="1 2">NPDC000087</strain>
    </source>
</reference>
<organism evidence="1 2">
    <name type="scientific">Paractinoplanes globisporus</name>
    <dbReference type="NCBI Taxonomy" id="113565"/>
    <lineage>
        <taxon>Bacteria</taxon>
        <taxon>Bacillati</taxon>
        <taxon>Actinomycetota</taxon>
        <taxon>Actinomycetes</taxon>
        <taxon>Micromonosporales</taxon>
        <taxon>Micromonosporaceae</taxon>
        <taxon>Paractinoplanes</taxon>
    </lineage>
</organism>
<gene>
    <name evidence="1" type="ORF">ACFY35_35970</name>
</gene>
<comment type="caution">
    <text evidence="1">The sequence shown here is derived from an EMBL/GenBank/DDBJ whole genome shotgun (WGS) entry which is preliminary data.</text>
</comment>
<dbReference type="EMBL" id="JBIAZU010000006">
    <property type="protein sequence ID" value="MFF5294871.1"/>
    <property type="molecule type" value="Genomic_DNA"/>
</dbReference>
<dbReference type="RefSeq" id="WP_157297110.1">
    <property type="nucleotide sequence ID" value="NZ_JBIAZU010000006.1"/>
</dbReference>
<proteinExistence type="predicted"/>